<dbReference type="Proteomes" id="UP000694864">
    <property type="component" value="Unplaced"/>
</dbReference>
<reference evidence="2" key="2">
    <citation type="submission" date="2025-08" db="UniProtKB">
        <authorList>
            <consortium name="RefSeq"/>
        </authorList>
    </citation>
    <scope>IDENTIFICATION</scope>
    <source>
        <tissue evidence="2">Leaf</tissue>
    </source>
</reference>
<sequence>MKKYLVPYMSAIGGLMYLANCTRPDIAFATNLLARYNSAPTRRHWNGIKHIFRYLQELIALHEACRECVWLRSMSNHIKDASGMVSSKEPTTLYEDNAACVAQIKEGYIKSDRTKHIPPRFFSYAQELEKNKEVNIQYIRSSDNAANLFTKSLLTTIFRKHIHSIGMRHLRDL</sequence>
<dbReference type="GeneID" id="109131633"/>
<dbReference type="PANTHER" id="PTHR11439:SF467">
    <property type="entry name" value="INTEGRASE CATALYTIC DOMAIN-CONTAINING PROTEIN"/>
    <property type="match status" value="1"/>
</dbReference>
<name>A0ABM1RH61_CAMSA</name>
<reference evidence="1" key="1">
    <citation type="journal article" date="2014" name="Nat. Commun.">
        <title>The emerging biofuel crop Camelina sativa retains a highly undifferentiated hexaploid genome structure.</title>
        <authorList>
            <person name="Kagale S."/>
            <person name="Koh C."/>
            <person name="Nixon J."/>
            <person name="Bollina V."/>
            <person name="Clarke W.E."/>
            <person name="Tuteja R."/>
            <person name="Spillane C."/>
            <person name="Robinson S.J."/>
            <person name="Links M.G."/>
            <person name="Clarke C."/>
            <person name="Higgins E.E."/>
            <person name="Huebert T."/>
            <person name="Sharpe A.G."/>
            <person name="Parkin I.A."/>
        </authorList>
    </citation>
    <scope>NUCLEOTIDE SEQUENCE [LARGE SCALE GENOMIC DNA]</scope>
    <source>
        <strain evidence="1">cv. DH55</strain>
    </source>
</reference>
<proteinExistence type="predicted"/>
<organism evidence="1 2">
    <name type="scientific">Camelina sativa</name>
    <name type="common">False flax</name>
    <name type="synonym">Myagrum sativum</name>
    <dbReference type="NCBI Taxonomy" id="90675"/>
    <lineage>
        <taxon>Eukaryota</taxon>
        <taxon>Viridiplantae</taxon>
        <taxon>Streptophyta</taxon>
        <taxon>Embryophyta</taxon>
        <taxon>Tracheophyta</taxon>
        <taxon>Spermatophyta</taxon>
        <taxon>Magnoliopsida</taxon>
        <taxon>eudicotyledons</taxon>
        <taxon>Gunneridae</taxon>
        <taxon>Pentapetalae</taxon>
        <taxon>rosids</taxon>
        <taxon>malvids</taxon>
        <taxon>Brassicales</taxon>
        <taxon>Brassicaceae</taxon>
        <taxon>Camelineae</taxon>
        <taxon>Camelina</taxon>
    </lineage>
</organism>
<evidence type="ECO:0000313" key="2">
    <source>
        <dbReference type="RefSeq" id="XP_019098349.1"/>
    </source>
</evidence>
<dbReference type="PANTHER" id="PTHR11439">
    <property type="entry name" value="GAG-POL-RELATED RETROTRANSPOSON"/>
    <property type="match status" value="1"/>
</dbReference>
<accession>A0ABM1RH61</accession>
<keyword evidence="1" id="KW-1185">Reference proteome</keyword>
<evidence type="ECO:0000313" key="1">
    <source>
        <dbReference type="Proteomes" id="UP000694864"/>
    </source>
</evidence>
<dbReference type="RefSeq" id="XP_019098349.1">
    <property type="nucleotide sequence ID" value="XM_019242804.1"/>
</dbReference>
<protein>
    <submittedName>
        <fullName evidence="2">Uncharacterized protein LOC109131633</fullName>
    </submittedName>
</protein>
<dbReference type="CDD" id="cd09272">
    <property type="entry name" value="RNase_HI_RT_Ty1"/>
    <property type="match status" value="1"/>
</dbReference>
<gene>
    <name evidence="2" type="primary">LOC109131633</name>
</gene>